<sequence length="79" mass="9440">MVASKRWEICNKEFQKLRRETSYIIDNAIEKEKERLFAEIDRNTSHRKAAIATVLGSKSTFTFYDFFPESKNQYRKKSL</sequence>
<dbReference type="Proteomes" id="UP001214638">
    <property type="component" value="Unassembled WGS sequence"/>
</dbReference>
<gene>
    <name evidence="1" type="ORF">BdWA1_001389</name>
</gene>
<protein>
    <submittedName>
        <fullName evidence="1">Uncharacterized protein</fullName>
    </submittedName>
</protein>
<organism evidence="1 2">
    <name type="scientific">Babesia duncani</name>
    <dbReference type="NCBI Taxonomy" id="323732"/>
    <lineage>
        <taxon>Eukaryota</taxon>
        <taxon>Sar</taxon>
        <taxon>Alveolata</taxon>
        <taxon>Apicomplexa</taxon>
        <taxon>Aconoidasida</taxon>
        <taxon>Piroplasmida</taxon>
        <taxon>Babesiidae</taxon>
        <taxon>Babesia</taxon>
    </lineage>
</organism>
<dbReference type="EMBL" id="JALLKP010000001">
    <property type="protein sequence ID" value="KAK2198377.1"/>
    <property type="molecule type" value="Genomic_DNA"/>
</dbReference>
<evidence type="ECO:0000313" key="2">
    <source>
        <dbReference type="Proteomes" id="UP001214638"/>
    </source>
</evidence>
<dbReference type="KEGG" id="bdw:94335687"/>
<dbReference type="RefSeq" id="XP_067805219.1">
    <property type="nucleotide sequence ID" value="XM_067946428.1"/>
</dbReference>
<name>A0AAD9PPI9_9APIC</name>
<keyword evidence="2" id="KW-1185">Reference proteome</keyword>
<reference evidence="1" key="1">
    <citation type="journal article" date="2023" name="Nat. Microbiol.">
        <title>Babesia duncani multi-omics identifies virulence factors and drug targets.</title>
        <authorList>
            <person name="Singh P."/>
            <person name="Lonardi S."/>
            <person name="Liang Q."/>
            <person name="Vydyam P."/>
            <person name="Khabirova E."/>
            <person name="Fang T."/>
            <person name="Gihaz S."/>
            <person name="Thekkiniath J."/>
            <person name="Munshi M."/>
            <person name="Abel S."/>
            <person name="Ciampossin L."/>
            <person name="Batugedara G."/>
            <person name="Gupta M."/>
            <person name="Lu X.M."/>
            <person name="Lenz T."/>
            <person name="Chakravarty S."/>
            <person name="Cornillot E."/>
            <person name="Hu Y."/>
            <person name="Ma W."/>
            <person name="Gonzalez L.M."/>
            <person name="Sanchez S."/>
            <person name="Estrada K."/>
            <person name="Sanchez-Flores A."/>
            <person name="Montero E."/>
            <person name="Harb O.S."/>
            <person name="Le Roch K.G."/>
            <person name="Mamoun C.B."/>
        </authorList>
    </citation>
    <scope>NUCLEOTIDE SEQUENCE</scope>
    <source>
        <strain evidence="1">WA1</strain>
    </source>
</reference>
<evidence type="ECO:0000313" key="1">
    <source>
        <dbReference type="EMBL" id="KAK2198377.1"/>
    </source>
</evidence>
<dbReference type="GeneID" id="94335687"/>
<comment type="caution">
    <text evidence="1">The sequence shown here is derived from an EMBL/GenBank/DDBJ whole genome shotgun (WGS) entry which is preliminary data.</text>
</comment>
<accession>A0AAD9PPI9</accession>
<dbReference type="AlphaFoldDB" id="A0AAD9PPI9"/>
<proteinExistence type="predicted"/>